<accession>A0ABQ3QYJ7</accession>
<organism evidence="1 2">
    <name type="scientific">Streptomyces violascens</name>
    <dbReference type="NCBI Taxonomy" id="67381"/>
    <lineage>
        <taxon>Bacteria</taxon>
        <taxon>Bacillati</taxon>
        <taxon>Actinomycetota</taxon>
        <taxon>Actinomycetes</taxon>
        <taxon>Kitasatosporales</taxon>
        <taxon>Streptomycetaceae</taxon>
        <taxon>Streptomyces</taxon>
    </lineage>
</organism>
<protein>
    <submittedName>
        <fullName evidence="1">Uncharacterized protein</fullName>
    </submittedName>
</protein>
<dbReference type="Proteomes" id="UP001050808">
    <property type="component" value="Unassembled WGS sequence"/>
</dbReference>
<name>A0ABQ3QYJ7_9ACTN</name>
<dbReference type="EMBL" id="BNDY01000017">
    <property type="protein sequence ID" value="GHI42357.1"/>
    <property type="molecule type" value="Genomic_DNA"/>
</dbReference>
<evidence type="ECO:0000313" key="2">
    <source>
        <dbReference type="Proteomes" id="UP001050808"/>
    </source>
</evidence>
<gene>
    <name evidence="1" type="ORF">Sviol_67650</name>
</gene>
<proteinExistence type="predicted"/>
<comment type="caution">
    <text evidence="1">The sequence shown here is derived from an EMBL/GenBank/DDBJ whole genome shotgun (WGS) entry which is preliminary data.</text>
</comment>
<sequence length="91" mass="10337">MANLVRQQAIDVEVAYRGFCFQESDDGAAPDRFPTALRGGSLNLTMRLTDPSTCKRAGRVIERARKERRQWYVDADRISREQAALRLPPLS</sequence>
<keyword evidence="2" id="KW-1185">Reference proteome</keyword>
<evidence type="ECO:0000313" key="1">
    <source>
        <dbReference type="EMBL" id="GHI42357.1"/>
    </source>
</evidence>
<reference evidence="1" key="1">
    <citation type="submission" date="2024-05" db="EMBL/GenBank/DDBJ databases">
        <title>Whole genome shotgun sequence of Streptomyces violascens NBRC 12920.</title>
        <authorList>
            <person name="Komaki H."/>
            <person name="Tamura T."/>
        </authorList>
    </citation>
    <scope>NUCLEOTIDE SEQUENCE</scope>
    <source>
        <strain evidence="1">NBRC 12920</strain>
    </source>
</reference>